<dbReference type="GO" id="GO:0009002">
    <property type="term" value="F:serine-type D-Ala-D-Ala carboxypeptidase activity"/>
    <property type="evidence" value="ECO:0007669"/>
    <property type="project" value="InterPro"/>
</dbReference>
<evidence type="ECO:0000259" key="10">
    <source>
        <dbReference type="Pfam" id="PF00768"/>
    </source>
</evidence>
<dbReference type="GO" id="GO:0071555">
    <property type="term" value="P:cell wall organization"/>
    <property type="evidence" value="ECO:0007669"/>
    <property type="project" value="UniProtKB-KW"/>
</dbReference>
<keyword evidence="3" id="KW-0378">Hydrolase</keyword>
<comment type="caution">
    <text evidence="11">The sequence shown here is derived from an EMBL/GenBank/DDBJ whole genome shotgun (WGS) entry which is preliminary data.</text>
</comment>
<name>A0A1F4XIB0_9BACT</name>
<keyword evidence="5" id="KW-0573">Peptidoglycan synthesis</keyword>
<evidence type="ECO:0000256" key="4">
    <source>
        <dbReference type="ARBA" id="ARBA00022960"/>
    </source>
</evidence>
<feature type="domain" description="Peptidase S11 D-alanyl-D-alanine carboxypeptidase A N-terminal" evidence="10">
    <location>
        <begin position="59"/>
        <end position="283"/>
    </location>
</feature>
<dbReference type="PANTHER" id="PTHR21581:SF6">
    <property type="entry name" value="TRAFFICKING PROTEIN PARTICLE COMPLEX SUBUNIT 12"/>
    <property type="match status" value="1"/>
</dbReference>
<evidence type="ECO:0000256" key="5">
    <source>
        <dbReference type="ARBA" id="ARBA00022984"/>
    </source>
</evidence>
<feature type="active site" description="Proton acceptor" evidence="7">
    <location>
        <position position="94"/>
    </location>
</feature>
<evidence type="ECO:0000256" key="2">
    <source>
        <dbReference type="ARBA" id="ARBA00022729"/>
    </source>
</evidence>
<feature type="binding site" evidence="8">
    <location>
        <position position="254"/>
    </location>
    <ligand>
        <name>substrate</name>
    </ligand>
</feature>
<dbReference type="EMBL" id="MEWR01000028">
    <property type="protein sequence ID" value="OGC81356.1"/>
    <property type="molecule type" value="Genomic_DNA"/>
</dbReference>
<dbReference type="AlphaFoldDB" id="A0A1F4XIB0"/>
<evidence type="ECO:0000256" key="8">
    <source>
        <dbReference type="PIRSR" id="PIRSR618044-2"/>
    </source>
</evidence>
<dbReference type="GO" id="GO:0009252">
    <property type="term" value="P:peptidoglycan biosynthetic process"/>
    <property type="evidence" value="ECO:0007669"/>
    <property type="project" value="UniProtKB-KW"/>
</dbReference>
<evidence type="ECO:0000256" key="1">
    <source>
        <dbReference type="ARBA" id="ARBA00007164"/>
    </source>
</evidence>
<dbReference type="Gene3D" id="3.40.710.10">
    <property type="entry name" value="DD-peptidase/beta-lactamase superfamily"/>
    <property type="match status" value="1"/>
</dbReference>
<feature type="active site" description="Acyl-ester intermediate" evidence="7">
    <location>
        <position position="91"/>
    </location>
</feature>
<organism evidence="11 12">
    <name type="scientific">Candidatus Abawacabacteria bacterium RBG_16_42_10</name>
    <dbReference type="NCBI Taxonomy" id="1817814"/>
    <lineage>
        <taxon>Bacteria</taxon>
        <taxon>Candidatus Abawacaibacteriota</taxon>
    </lineage>
</organism>
<accession>A0A1F4XIB0</accession>
<sequence length="303" mass="33421">MSQAFLLSAVFFYQALQNSALLSLPPPELPSSEQSAVLVENHQYDPKLFGITRDRDAIEPIIDAKAALLMDAKTQAVLYQKNAYVRLPIASITKIFLIMALLDGKPDLGKVITVDQYSADMPASKLYLRPGDKLTLHKLLQASLIASANDATMTLVQGAFGGVDKALEKVNKKVTDMGFINTHITSPLGFDVKDNYSTAFELAKAAHEVVKSYPTILDNTAQKRMVVTSEFGHEYEVKSTNLLLGSYLDLRGLKTGTTSAAGESFVSIGTYKGRELITVVLNSPDRFQETKVLYEWAMKHYKF</sequence>
<evidence type="ECO:0000256" key="7">
    <source>
        <dbReference type="PIRSR" id="PIRSR618044-1"/>
    </source>
</evidence>
<dbReference type="GO" id="GO:0006508">
    <property type="term" value="P:proteolysis"/>
    <property type="evidence" value="ECO:0007669"/>
    <property type="project" value="InterPro"/>
</dbReference>
<evidence type="ECO:0000313" key="12">
    <source>
        <dbReference type="Proteomes" id="UP000177614"/>
    </source>
</evidence>
<dbReference type="InterPro" id="IPR001967">
    <property type="entry name" value="Peptidase_S11_N"/>
</dbReference>
<keyword evidence="6" id="KW-0961">Cell wall biogenesis/degradation</keyword>
<dbReference type="SUPFAM" id="SSF56601">
    <property type="entry name" value="beta-lactamase/transpeptidase-like"/>
    <property type="match status" value="1"/>
</dbReference>
<dbReference type="PANTHER" id="PTHR21581">
    <property type="entry name" value="D-ALANYL-D-ALANINE CARBOXYPEPTIDASE"/>
    <property type="match status" value="1"/>
</dbReference>
<evidence type="ECO:0000256" key="3">
    <source>
        <dbReference type="ARBA" id="ARBA00022801"/>
    </source>
</evidence>
<feature type="active site" evidence="7">
    <location>
        <position position="147"/>
    </location>
</feature>
<dbReference type="GO" id="GO:0008360">
    <property type="term" value="P:regulation of cell shape"/>
    <property type="evidence" value="ECO:0007669"/>
    <property type="project" value="UniProtKB-KW"/>
</dbReference>
<dbReference type="InterPro" id="IPR012338">
    <property type="entry name" value="Beta-lactam/transpept-like"/>
</dbReference>
<keyword evidence="4" id="KW-0133">Cell shape</keyword>
<dbReference type="STRING" id="1817814.A2V81_00930"/>
<proteinExistence type="inferred from homology"/>
<dbReference type="PRINTS" id="PR00725">
    <property type="entry name" value="DADACBPTASE1"/>
</dbReference>
<keyword evidence="2" id="KW-0732">Signal</keyword>
<comment type="similarity">
    <text evidence="1 9">Belongs to the peptidase S11 family.</text>
</comment>
<dbReference type="Pfam" id="PF00768">
    <property type="entry name" value="Peptidase_S11"/>
    <property type="match status" value="1"/>
</dbReference>
<reference evidence="11 12" key="1">
    <citation type="journal article" date="2016" name="Nat. Commun.">
        <title>Thousands of microbial genomes shed light on interconnected biogeochemical processes in an aquifer system.</title>
        <authorList>
            <person name="Anantharaman K."/>
            <person name="Brown C.T."/>
            <person name="Hug L.A."/>
            <person name="Sharon I."/>
            <person name="Castelle C.J."/>
            <person name="Probst A.J."/>
            <person name="Thomas B.C."/>
            <person name="Singh A."/>
            <person name="Wilkins M.J."/>
            <person name="Karaoz U."/>
            <person name="Brodie E.L."/>
            <person name="Williams K.H."/>
            <person name="Hubbard S.S."/>
            <person name="Banfield J.F."/>
        </authorList>
    </citation>
    <scope>NUCLEOTIDE SEQUENCE [LARGE SCALE GENOMIC DNA]</scope>
</reference>
<dbReference type="Proteomes" id="UP000177614">
    <property type="component" value="Unassembled WGS sequence"/>
</dbReference>
<evidence type="ECO:0000313" key="11">
    <source>
        <dbReference type="EMBL" id="OGC81356.1"/>
    </source>
</evidence>
<evidence type="ECO:0000256" key="6">
    <source>
        <dbReference type="ARBA" id="ARBA00023316"/>
    </source>
</evidence>
<protein>
    <recommendedName>
        <fullName evidence="10">Peptidase S11 D-alanyl-D-alanine carboxypeptidase A N-terminal domain-containing protein</fullName>
    </recommendedName>
</protein>
<dbReference type="InterPro" id="IPR018044">
    <property type="entry name" value="Peptidase_S11"/>
</dbReference>
<gene>
    <name evidence="11" type="ORF">A2V81_00930</name>
</gene>
<evidence type="ECO:0000256" key="9">
    <source>
        <dbReference type="RuleBase" id="RU004016"/>
    </source>
</evidence>